<gene>
    <name evidence="2" type="ORF">NCTC10485_01121</name>
</gene>
<dbReference type="EMBL" id="LR134355">
    <property type="protein sequence ID" value="VEG46490.1"/>
    <property type="molecule type" value="Genomic_DNA"/>
</dbReference>
<name>A0A448I2C3_MYCCI</name>
<evidence type="ECO:0000313" key="2">
    <source>
        <dbReference type="EMBL" id="VEG46490.1"/>
    </source>
</evidence>
<dbReference type="Proteomes" id="UP000282551">
    <property type="component" value="Chromosome"/>
</dbReference>
<sequence>MTVSTVLTILAIVVVGAVATVAMCLGLLNWMGAFHIVHCKECHHLTGSTVNEPQASCPHCRHPVLLHPLYAAGHRSDPVRVVEDSLRY</sequence>
<organism evidence="2 3">
    <name type="scientific">Mycolicibacterium chitae</name>
    <name type="common">Mycobacterium chitae</name>
    <dbReference type="NCBI Taxonomy" id="1792"/>
    <lineage>
        <taxon>Bacteria</taxon>
        <taxon>Bacillati</taxon>
        <taxon>Actinomycetota</taxon>
        <taxon>Actinomycetes</taxon>
        <taxon>Mycobacteriales</taxon>
        <taxon>Mycobacteriaceae</taxon>
        <taxon>Mycolicibacterium</taxon>
    </lineage>
</organism>
<proteinExistence type="predicted"/>
<keyword evidence="1" id="KW-1133">Transmembrane helix</keyword>
<keyword evidence="1" id="KW-0472">Membrane</keyword>
<evidence type="ECO:0000313" key="3">
    <source>
        <dbReference type="Proteomes" id="UP000282551"/>
    </source>
</evidence>
<keyword evidence="1" id="KW-0812">Transmembrane</keyword>
<feature type="transmembrane region" description="Helical" evidence="1">
    <location>
        <begin position="6"/>
        <end position="28"/>
    </location>
</feature>
<protein>
    <submittedName>
        <fullName evidence="2">Uncharacterized protein</fullName>
    </submittedName>
</protein>
<dbReference type="OrthoDB" id="4747870at2"/>
<accession>A0A448I2C3</accession>
<evidence type="ECO:0000256" key="1">
    <source>
        <dbReference type="SAM" id="Phobius"/>
    </source>
</evidence>
<reference evidence="2 3" key="1">
    <citation type="submission" date="2018-12" db="EMBL/GenBank/DDBJ databases">
        <authorList>
            <consortium name="Pathogen Informatics"/>
        </authorList>
    </citation>
    <scope>NUCLEOTIDE SEQUENCE [LARGE SCALE GENOMIC DNA]</scope>
    <source>
        <strain evidence="2 3">NCTC10485</strain>
    </source>
</reference>
<keyword evidence="3" id="KW-1185">Reference proteome</keyword>
<dbReference type="RefSeq" id="WP_126332816.1">
    <property type="nucleotide sequence ID" value="NZ_AP022604.1"/>
</dbReference>
<dbReference type="AlphaFoldDB" id="A0A448I2C3"/>